<feature type="domain" description="Ketoreductase" evidence="3">
    <location>
        <begin position="8"/>
        <end position="194"/>
    </location>
</feature>
<reference evidence="5" key="1">
    <citation type="journal article" date="2019" name="Int. J. Syst. Evol. Microbiol.">
        <title>The Global Catalogue of Microorganisms (GCM) 10K type strain sequencing project: providing services to taxonomists for standard genome sequencing and annotation.</title>
        <authorList>
            <consortium name="The Broad Institute Genomics Platform"/>
            <consortium name="The Broad Institute Genome Sequencing Center for Infectious Disease"/>
            <person name="Wu L."/>
            <person name="Ma J."/>
        </authorList>
    </citation>
    <scope>NUCLEOTIDE SEQUENCE [LARGE SCALE GENOMIC DNA]</scope>
    <source>
        <strain evidence="5">DFY28</strain>
    </source>
</reference>
<protein>
    <submittedName>
        <fullName evidence="4">SDR family NAD(P)-dependent oxidoreductase</fullName>
        <ecNumber evidence="4">1.1.1.-</ecNumber>
    </submittedName>
</protein>
<accession>A0ABW4MWU2</accession>
<dbReference type="EMBL" id="JBHUEY010000001">
    <property type="protein sequence ID" value="MFD1782236.1"/>
    <property type="molecule type" value="Genomic_DNA"/>
</dbReference>
<keyword evidence="5" id="KW-1185">Reference proteome</keyword>
<evidence type="ECO:0000313" key="4">
    <source>
        <dbReference type="EMBL" id="MFD1782236.1"/>
    </source>
</evidence>
<dbReference type="Proteomes" id="UP001597237">
    <property type="component" value="Unassembled WGS sequence"/>
</dbReference>
<dbReference type="InterPro" id="IPR020904">
    <property type="entry name" value="Sc_DH/Rdtase_CS"/>
</dbReference>
<sequence length="275" mass="29199">MAGRLAGKVCIITGASRGLGQYCAVGYGREGAKVVVAARTENVTDERLPGTIYDTARLVEEAGGEALPLVCNVADMESVEQMVEQVLAKWGRIDVLMTNAAVQPAGFISTIKPKSWELEFNINVHGPFRCIRAALPTMQAQKSGSIINISSIAATGGSHYGATKRAIESMTIGLARELKDQGIAVNAMKPVGAIETPGLLFGRPQSQRPGGQARPELPKPDSYVEAAVILAAATPDAITGQVLNDAQIVERYAAPELKDRFRAENPQNWVAAMTA</sequence>
<dbReference type="SUPFAM" id="SSF51735">
    <property type="entry name" value="NAD(P)-binding Rossmann-fold domains"/>
    <property type="match status" value="1"/>
</dbReference>
<comment type="similarity">
    <text evidence="1 2">Belongs to the short-chain dehydrogenases/reductases (SDR) family.</text>
</comment>
<evidence type="ECO:0000256" key="1">
    <source>
        <dbReference type="ARBA" id="ARBA00006484"/>
    </source>
</evidence>
<dbReference type="Gene3D" id="3.40.50.720">
    <property type="entry name" value="NAD(P)-binding Rossmann-like Domain"/>
    <property type="match status" value="1"/>
</dbReference>
<dbReference type="EC" id="1.1.1.-" evidence="4"/>
<dbReference type="InterPro" id="IPR002347">
    <property type="entry name" value="SDR_fam"/>
</dbReference>
<dbReference type="PROSITE" id="PS00061">
    <property type="entry name" value="ADH_SHORT"/>
    <property type="match status" value="1"/>
</dbReference>
<dbReference type="InterPro" id="IPR057326">
    <property type="entry name" value="KR_dom"/>
</dbReference>
<dbReference type="InterPro" id="IPR036291">
    <property type="entry name" value="NAD(P)-bd_dom_sf"/>
</dbReference>
<evidence type="ECO:0000313" key="5">
    <source>
        <dbReference type="Proteomes" id="UP001597237"/>
    </source>
</evidence>
<gene>
    <name evidence="4" type="ORF">ACFSC0_02430</name>
</gene>
<organism evidence="4 5">
    <name type="scientific">Phenylobacterium terrae</name>
    <dbReference type="NCBI Taxonomy" id="2665495"/>
    <lineage>
        <taxon>Bacteria</taxon>
        <taxon>Pseudomonadati</taxon>
        <taxon>Pseudomonadota</taxon>
        <taxon>Alphaproteobacteria</taxon>
        <taxon>Caulobacterales</taxon>
        <taxon>Caulobacteraceae</taxon>
        <taxon>Phenylobacterium</taxon>
    </lineage>
</organism>
<dbReference type="SMART" id="SM00822">
    <property type="entry name" value="PKS_KR"/>
    <property type="match status" value="1"/>
</dbReference>
<dbReference type="PRINTS" id="PR00080">
    <property type="entry name" value="SDRFAMILY"/>
</dbReference>
<comment type="caution">
    <text evidence="4">The sequence shown here is derived from an EMBL/GenBank/DDBJ whole genome shotgun (WGS) entry which is preliminary data.</text>
</comment>
<evidence type="ECO:0000259" key="3">
    <source>
        <dbReference type="SMART" id="SM00822"/>
    </source>
</evidence>
<name>A0ABW4MWU2_9CAUL</name>
<proteinExistence type="inferred from homology"/>
<keyword evidence="4" id="KW-0560">Oxidoreductase</keyword>
<evidence type="ECO:0000256" key="2">
    <source>
        <dbReference type="RuleBase" id="RU000363"/>
    </source>
</evidence>
<dbReference type="Pfam" id="PF00106">
    <property type="entry name" value="adh_short"/>
    <property type="match status" value="1"/>
</dbReference>
<dbReference type="PANTHER" id="PTHR42760">
    <property type="entry name" value="SHORT-CHAIN DEHYDROGENASES/REDUCTASES FAMILY MEMBER"/>
    <property type="match status" value="1"/>
</dbReference>
<dbReference type="PRINTS" id="PR00081">
    <property type="entry name" value="GDHRDH"/>
</dbReference>
<dbReference type="RefSeq" id="WP_377280937.1">
    <property type="nucleotide sequence ID" value="NZ_JBHRSI010000003.1"/>
</dbReference>
<dbReference type="GO" id="GO:0016491">
    <property type="term" value="F:oxidoreductase activity"/>
    <property type="evidence" value="ECO:0007669"/>
    <property type="project" value="UniProtKB-KW"/>
</dbReference>